<dbReference type="GO" id="GO:0016829">
    <property type="term" value="F:lyase activity"/>
    <property type="evidence" value="ECO:0007669"/>
    <property type="project" value="UniProtKB-KW"/>
</dbReference>
<dbReference type="EMBL" id="SOAU01000001">
    <property type="protein sequence ID" value="TDT17370.1"/>
    <property type="molecule type" value="Genomic_DNA"/>
</dbReference>
<dbReference type="SMART" id="SM00922">
    <property type="entry name" value="MR_MLE"/>
    <property type="match status" value="1"/>
</dbReference>
<dbReference type="SFLD" id="SFLDG00179">
    <property type="entry name" value="mandelate_racemase"/>
    <property type="match status" value="1"/>
</dbReference>
<dbReference type="PROSITE" id="PS00908">
    <property type="entry name" value="MR_MLE_1"/>
    <property type="match status" value="1"/>
</dbReference>
<dbReference type="Proteomes" id="UP000294558">
    <property type="component" value="Unassembled WGS sequence"/>
</dbReference>
<dbReference type="PANTHER" id="PTHR48080:SF2">
    <property type="entry name" value="D-GALACTONATE DEHYDRATASE"/>
    <property type="match status" value="1"/>
</dbReference>
<dbReference type="SUPFAM" id="SSF54826">
    <property type="entry name" value="Enolase N-terminal domain-like"/>
    <property type="match status" value="1"/>
</dbReference>
<gene>
    <name evidence="3" type="ORF">BDK89_2978</name>
</gene>
<dbReference type="RefSeq" id="WP_133869663.1">
    <property type="nucleotide sequence ID" value="NZ_SOAU01000001.1"/>
</dbReference>
<dbReference type="InterPro" id="IPR013341">
    <property type="entry name" value="Mandelate_racemase_N_dom"/>
</dbReference>
<reference evidence="3 4" key="1">
    <citation type="submission" date="2019-03" db="EMBL/GenBank/DDBJ databases">
        <title>Sequencing the genomes of 1000 actinobacteria strains.</title>
        <authorList>
            <person name="Klenk H.-P."/>
        </authorList>
    </citation>
    <scope>NUCLEOTIDE SEQUENCE [LARGE SCALE GENOMIC DNA]</scope>
    <source>
        <strain evidence="3 4">DSM 18936</strain>
    </source>
</reference>
<evidence type="ECO:0000313" key="3">
    <source>
        <dbReference type="EMBL" id="TDT17370.1"/>
    </source>
</evidence>
<dbReference type="AlphaFoldDB" id="A0A4R7I2D2"/>
<sequence>MKTAPSIARIDTFPCTYGTDRERMSFLYVRVTADDGSVGWGEVCDSYGCSYAGVLAHLIDEVFAPLIVGQPLVSVDLLADRMRLFTRRRLGDAWIAPQARSGIEIALWDLAGQAAGRSISELLGRTADHVEVYGSCGFLEEGPAEHHYEVIRPLLDRGVRKIKVRTGPEWHSDLDTLRKLRPMLGADVELMVDASETYTLPTARALAEALTEFDVRWIEEPLPQSERAGIEALVAHSPVPVAYGEHMFGLDDALDALRRRQLDVLQPDAATAGGISEARKMATAAPAYGVRVVPHVCSGPAALAANLHLAASVPAIRLVEYPPTLLPVWETFGDGAPLGLDSIVDGTLPVPTAPGLGVSISETACADHPYEAPGARVAGTTTGLPDRFVGDR</sequence>
<dbReference type="SUPFAM" id="SSF51604">
    <property type="entry name" value="Enolase C-terminal domain-like"/>
    <property type="match status" value="1"/>
</dbReference>
<dbReference type="Gene3D" id="3.30.390.10">
    <property type="entry name" value="Enolase-like, N-terminal domain"/>
    <property type="match status" value="1"/>
</dbReference>
<protein>
    <submittedName>
        <fullName evidence="3">L-alanine-DL-glutamate epimerase-like enolase superfamily enzyme</fullName>
    </submittedName>
</protein>
<accession>A0A4R7I2D2</accession>
<dbReference type="CDD" id="cd03316">
    <property type="entry name" value="MR_like"/>
    <property type="match status" value="1"/>
</dbReference>
<name>A0A4R7I2D2_9ACTN</name>
<evidence type="ECO:0000259" key="2">
    <source>
        <dbReference type="SMART" id="SM00922"/>
    </source>
</evidence>
<dbReference type="InterPro" id="IPR034593">
    <property type="entry name" value="DgoD-like"/>
</dbReference>
<organism evidence="3 4">
    <name type="scientific">Ilumatobacter fluminis</name>
    <dbReference type="NCBI Taxonomy" id="467091"/>
    <lineage>
        <taxon>Bacteria</taxon>
        <taxon>Bacillati</taxon>
        <taxon>Actinomycetota</taxon>
        <taxon>Acidimicrobiia</taxon>
        <taxon>Acidimicrobiales</taxon>
        <taxon>Ilumatobacteraceae</taxon>
        <taxon>Ilumatobacter</taxon>
    </lineage>
</organism>
<dbReference type="Pfam" id="PF02746">
    <property type="entry name" value="MR_MLE_N"/>
    <property type="match status" value="1"/>
</dbReference>
<keyword evidence="4" id="KW-1185">Reference proteome</keyword>
<dbReference type="InterPro" id="IPR029065">
    <property type="entry name" value="Enolase_C-like"/>
</dbReference>
<comment type="caution">
    <text evidence="3">The sequence shown here is derived from an EMBL/GenBank/DDBJ whole genome shotgun (WGS) entry which is preliminary data.</text>
</comment>
<proteinExistence type="predicted"/>
<dbReference type="InterPro" id="IPR029017">
    <property type="entry name" value="Enolase-like_N"/>
</dbReference>
<evidence type="ECO:0000256" key="1">
    <source>
        <dbReference type="ARBA" id="ARBA00023239"/>
    </source>
</evidence>
<dbReference type="OrthoDB" id="9802699at2"/>
<dbReference type="GO" id="GO:0009063">
    <property type="term" value="P:amino acid catabolic process"/>
    <property type="evidence" value="ECO:0007669"/>
    <property type="project" value="InterPro"/>
</dbReference>
<evidence type="ECO:0000313" key="4">
    <source>
        <dbReference type="Proteomes" id="UP000294558"/>
    </source>
</evidence>
<dbReference type="PANTHER" id="PTHR48080">
    <property type="entry name" value="D-GALACTONATE DEHYDRATASE-RELATED"/>
    <property type="match status" value="1"/>
</dbReference>
<dbReference type="InterPro" id="IPR013342">
    <property type="entry name" value="Mandelate_racemase_C"/>
</dbReference>
<dbReference type="SFLD" id="SFLDS00001">
    <property type="entry name" value="Enolase"/>
    <property type="match status" value="1"/>
</dbReference>
<feature type="domain" description="Mandelate racemase/muconate lactonizing enzyme C-terminal" evidence="2">
    <location>
        <begin position="144"/>
        <end position="240"/>
    </location>
</feature>
<keyword evidence="1" id="KW-0456">Lyase</keyword>
<dbReference type="Pfam" id="PF13378">
    <property type="entry name" value="MR_MLE_C"/>
    <property type="match status" value="1"/>
</dbReference>
<dbReference type="InterPro" id="IPR036849">
    <property type="entry name" value="Enolase-like_C_sf"/>
</dbReference>
<dbReference type="InterPro" id="IPR018110">
    <property type="entry name" value="Mandel_Rmase/mucon_lact_enz_CS"/>
</dbReference>
<dbReference type="Gene3D" id="3.20.20.120">
    <property type="entry name" value="Enolase-like C-terminal domain"/>
    <property type="match status" value="1"/>
</dbReference>